<accession>A0A2P2DWJ9</accession>
<organism evidence="1 2">
    <name type="scientific">Leptospira ryugenii</name>
    <dbReference type="NCBI Taxonomy" id="1917863"/>
    <lineage>
        <taxon>Bacteria</taxon>
        <taxon>Pseudomonadati</taxon>
        <taxon>Spirochaetota</taxon>
        <taxon>Spirochaetia</taxon>
        <taxon>Leptospirales</taxon>
        <taxon>Leptospiraceae</taxon>
        <taxon>Leptospira</taxon>
    </lineage>
</organism>
<gene>
    <name evidence="1" type="ORF">LPTSP4_05230</name>
</gene>
<keyword evidence="2" id="KW-1185">Reference proteome</keyword>
<proteinExistence type="predicted"/>
<sequence length="78" mass="8936">MKPIFVSSICPNENEHFIRNNGQKKSEQPSVGQMGVLESNGQKECLGQYISDQVWKPSALNILKTIHHKAREPIREKY</sequence>
<evidence type="ECO:0000313" key="2">
    <source>
        <dbReference type="Proteomes" id="UP000245133"/>
    </source>
</evidence>
<dbReference type="Proteomes" id="UP000245133">
    <property type="component" value="Unassembled WGS sequence"/>
</dbReference>
<name>A0A2P2DWJ9_9LEPT</name>
<comment type="caution">
    <text evidence="1">The sequence shown here is derived from an EMBL/GenBank/DDBJ whole genome shotgun (WGS) entry which is preliminary data.</text>
</comment>
<dbReference type="AlphaFoldDB" id="A0A2P2DWJ9"/>
<evidence type="ECO:0000313" key="1">
    <source>
        <dbReference type="EMBL" id="GBF49014.1"/>
    </source>
</evidence>
<reference evidence="1 2" key="1">
    <citation type="submission" date="2018-02" db="EMBL/GenBank/DDBJ databases">
        <title>Novel Leptospira species isolated from soil and water in Japan.</title>
        <authorList>
            <person name="Nakao R."/>
            <person name="Masuzawa T."/>
        </authorList>
    </citation>
    <scope>NUCLEOTIDE SEQUENCE [LARGE SCALE GENOMIC DNA]</scope>
    <source>
        <strain evidence="1 2">YH101</strain>
    </source>
</reference>
<protein>
    <submittedName>
        <fullName evidence="1">Uncharacterized protein</fullName>
    </submittedName>
</protein>
<dbReference type="EMBL" id="BFBB01000002">
    <property type="protein sequence ID" value="GBF49014.1"/>
    <property type="molecule type" value="Genomic_DNA"/>
</dbReference>